<dbReference type="InterPro" id="IPR025520">
    <property type="entry name" value="DUF4408"/>
</dbReference>
<protein>
    <recommendedName>
        <fullName evidence="3">DUF4408 domain-containing protein</fullName>
    </recommendedName>
</protein>
<dbReference type="Proteomes" id="UP001497516">
    <property type="component" value="Chromosome 1"/>
</dbReference>
<dbReference type="InterPro" id="IPR008480">
    <property type="entry name" value="DUF761_pln"/>
</dbReference>
<feature type="compositionally biased region" description="Basic and acidic residues" evidence="1">
    <location>
        <begin position="108"/>
        <end position="118"/>
    </location>
</feature>
<feature type="chain" id="PRO_5043539264" description="DUF4408 domain-containing protein" evidence="2">
    <location>
        <begin position="24"/>
        <end position="385"/>
    </location>
</feature>
<evidence type="ECO:0000256" key="1">
    <source>
        <dbReference type="SAM" id="MobiDB-lite"/>
    </source>
</evidence>
<feature type="region of interest" description="Disordered" evidence="1">
    <location>
        <begin position="201"/>
        <end position="247"/>
    </location>
</feature>
<accession>A0AAV2CMI5</accession>
<proteinExistence type="predicted"/>
<feature type="region of interest" description="Disordered" evidence="1">
    <location>
        <begin position="31"/>
        <end position="80"/>
    </location>
</feature>
<evidence type="ECO:0000259" key="3">
    <source>
        <dbReference type="Pfam" id="PF14364"/>
    </source>
</evidence>
<feature type="compositionally biased region" description="Basic and acidic residues" evidence="1">
    <location>
        <begin position="51"/>
        <end position="68"/>
    </location>
</feature>
<feature type="signal peptide" evidence="2">
    <location>
        <begin position="1"/>
        <end position="23"/>
    </location>
</feature>
<evidence type="ECO:0000313" key="4">
    <source>
        <dbReference type="EMBL" id="CAL1357573.1"/>
    </source>
</evidence>
<reference evidence="4 5" key="1">
    <citation type="submission" date="2024-04" db="EMBL/GenBank/DDBJ databases">
        <authorList>
            <person name="Fracassetti M."/>
        </authorList>
    </citation>
    <scope>NUCLEOTIDE SEQUENCE [LARGE SCALE GENOMIC DNA]</scope>
</reference>
<dbReference type="PANTHER" id="PTHR33098:SF57">
    <property type="entry name" value="DUF4408 DOMAIN PROTEIN"/>
    <property type="match status" value="1"/>
</dbReference>
<dbReference type="AlphaFoldDB" id="A0AAV2CMI5"/>
<sequence>MWTSVADLFTPTSLFLFLNLTIAAIAITSRKNNNNNNNNKHPPHASSPLLHSDHYSDDRHRHLRDDGPSSHPSTPTARALERASSLFKSMNTHFSPLRRSGGPDPPETEDHGHLHLFADDDGSSSLPASPMARGLERASSLLKSINHFSPLRRSSGPDPPETEDHHHLHLFADDDGSSSLPASPMARGLERASSLFKSMNHFSPLRRSGGPDPPETEEDHHHQLFTTDDGSSSSSSSPASSLPTTPTARALERASSIFKSLHHFSSPLGRSDPEPGPDHLVKRSGAAAAGGGARRAATKMTKSASEKCTAEVVAAVAVEEEKEEEERRRPATVRLQKAVSIGDDHGVDSKADDFINRFKQQLKLQRLDSLLRNRELLRSQQQQHS</sequence>
<evidence type="ECO:0000256" key="2">
    <source>
        <dbReference type="SAM" id="SignalP"/>
    </source>
</evidence>
<feature type="compositionally biased region" description="Low complexity" evidence="1">
    <location>
        <begin position="231"/>
        <end position="247"/>
    </location>
</feature>
<feature type="region of interest" description="Disordered" evidence="1">
    <location>
        <begin position="264"/>
        <end position="293"/>
    </location>
</feature>
<dbReference type="PANTHER" id="PTHR33098">
    <property type="entry name" value="COTTON FIBER (DUF761)"/>
    <property type="match status" value="1"/>
</dbReference>
<feature type="region of interest" description="Disordered" evidence="1">
    <location>
        <begin position="93"/>
        <end position="134"/>
    </location>
</feature>
<dbReference type="Pfam" id="PF05553">
    <property type="entry name" value="DUF761"/>
    <property type="match status" value="1"/>
</dbReference>
<gene>
    <name evidence="4" type="ORF">LTRI10_LOCUS5192</name>
</gene>
<dbReference type="Pfam" id="PF14364">
    <property type="entry name" value="DUF4408"/>
    <property type="match status" value="1"/>
</dbReference>
<name>A0AAV2CMI5_9ROSI</name>
<keyword evidence="2" id="KW-0732">Signal</keyword>
<keyword evidence="5" id="KW-1185">Reference proteome</keyword>
<feature type="domain" description="DUF4408" evidence="3">
    <location>
        <begin position="1"/>
        <end position="30"/>
    </location>
</feature>
<evidence type="ECO:0000313" key="5">
    <source>
        <dbReference type="Proteomes" id="UP001497516"/>
    </source>
</evidence>
<feature type="compositionally biased region" description="Basic and acidic residues" evidence="1">
    <location>
        <begin position="271"/>
        <end position="281"/>
    </location>
</feature>
<dbReference type="EMBL" id="OZ034813">
    <property type="protein sequence ID" value="CAL1357573.1"/>
    <property type="molecule type" value="Genomic_DNA"/>
</dbReference>
<organism evidence="4 5">
    <name type="scientific">Linum trigynum</name>
    <dbReference type="NCBI Taxonomy" id="586398"/>
    <lineage>
        <taxon>Eukaryota</taxon>
        <taxon>Viridiplantae</taxon>
        <taxon>Streptophyta</taxon>
        <taxon>Embryophyta</taxon>
        <taxon>Tracheophyta</taxon>
        <taxon>Spermatophyta</taxon>
        <taxon>Magnoliopsida</taxon>
        <taxon>eudicotyledons</taxon>
        <taxon>Gunneridae</taxon>
        <taxon>Pentapetalae</taxon>
        <taxon>rosids</taxon>
        <taxon>fabids</taxon>
        <taxon>Malpighiales</taxon>
        <taxon>Linaceae</taxon>
        <taxon>Linum</taxon>
    </lineage>
</organism>